<dbReference type="PANTHER" id="PTHR43825">
    <property type="entry name" value="PYRUVATE DEHYDROGENASE E1 COMPONENT"/>
    <property type="match status" value="1"/>
</dbReference>
<accession>A0A8J6LMS2</accession>
<dbReference type="InterPro" id="IPR033248">
    <property type="entry name" value="Transketolase_C"/>
</dbReference>
<name>A0A8J6LMS2_9FIRM</name>
<dbReference type="SUPFAM" id="SSF52518">
    <property type="entry name" value="Thiamin diphosphate-binding fold (THDP-binding)"/>
    <property type="match status" value="1"/>
</dbReference>
<evidence type="ECO:0000313" key="5">
    <source>
        <dbReference type="EMBL" id="MBA2134074.1"/>
    </source>
</evidence>
<dbReference type="Gene3D" id="3.40.50.920">
    <property type="match status" value="1"/>
</dbReference>
<organism evidence="5 6">
    <name type="scientific">Capillibacterium thermochitinicola</name>
    <dbReference type="NCBI Taxonomy" id="2699427"/>
    <lineage>
        <taxon>Bacteria</taxon>
        <taxon>Bacillati</taxon>
        <taxon>Bacillota</taxon>
        <taxon>Capillibacterium</taxon>
    </lineage>
</organism>
<reference evidence="5" key="1">
    <citation type="submission" date="2020-06" db="EMBL/GenBank/DDBJ databases">
        <title>Novel chitinolytic bacterium.</title>
        <authorList>
            <person name="Ungkulpasvich U."/>
            <person name="Kosugi A."/>
            <person name="Uke A."/>
        </authorList>
    </citation>
    <scope>NUCLEOTIDE SEQUENCE</scope>
    <source>
        <strain evidence="5">UUS1-1</strain>
    </source>
</reference>
<proteinExistence type="inferred from homology"/>
<comment type="caution">
    <text evidence="5">The sequence shown here is derived from an EMBL/GenBank/DDBJ whole genome shotgun (WGS) entry which is preliminary data.</text>
</comment>
<gene>
    <name evidence="5" type="ORF">G5B42_11095</name>
</gene>
<evidence type="ECO:0000256" key="1">
    <source>
        <dbReference type="ARBA" id="ARBA00001964"/>
    </source>
</evidence>
<comment type="similarity">
    <text evidence="2">Belongs to the transketolase family.</text>
</comment>
<evidence type="ECO:0000256" key="2">
    <source>
        <dbReference type="ARBA" id="ARBA00007131"/>
    </source>
</evidence>
<protein>
    <submittedName>
        <fullName evidence="5">Transketolase</fullName>
    </submittedName>
</protein>
<dbReference type="FunFam" id="3.40.50.970:FF:000129">
    <property type="entry name" value="Transketolase"/>
    <property type="match status" value="1"/>
</dbReference>
<keyword evidence="6" id="KW-1185">Reference proteome</keyword>
<dbReference type="PANTHER" id="PTHR43825:SF1">
    <property type="entry name" value="TRANSKETOLASE-LIKE PYRIMIDINE-BINDING DOMAIN-CONTAINING PROTEIN"/>
    <property type="match status" value="1"/>
</dbReference>
<dbReference type="InterPro" id="IPR009014">
    <property type="entry name" value="Transketo_C/PFOR_II"/>
</dbReference>
<dbReference type="EMBL" id="JAAKDE010000045">
    <property type="protein sequence ID" value="MBA2134074.1"/>
    <property type="molecule type" value="Genomic_DNA"/>
</dbReference>
<dbReference type="SMART" id="SM00861">
    <property type="entry name" value="Transket_pyr"/>
    <property type="match status" value="1"/>
</dbReference>
<sequence>MAIDLSSNLSMRKAFSEAITEFGLKDERVFSVAADSESRFGAFRKEAADRAINVGIAEQNAMSIAAGLAFCGKVPFVSTYATFLTMRACEQIRTDIAFANLNVRIVGTNAGFSSDWLGMTHQALEDVALMRSIPNMTVLVPADGASTYRLVEALINYEGPAYLRIRGTASEPHVHCDEPIVIGKARQIRAGNDLTIIAYGRLVYEAMLAADRLAQEGIKARVLDMHTVKPLDEEAVLKAAAETKRILTVEEHNVIGGLGSAVAEVTSTHCPVTVWRMGVQDRYGIPGTEEDLFAFFGLTSEHIVAEAKKLLETEESK</sequence>
<evidence type="ECO:0000259" key="4">
    <source>
        <dbReference type="SMART" id="SM00861"/>
    </source>
</evidence>
<dbReference type="AlphaFoldDB" id="A0A8J6LMS2"/>
<dbReference type="Pfam" id="PF02780">
    <property type="entry name" value="Transketolase_C"/>
    <property type="match status" value="1"/>
</dbReference>
<dbReference type="InterPro" id="IPR051157">
    <property type="entry name" value="PDH/Transketolase"/>
</dbReference>
<dbReference type="Proteomes" id="UP000657177">
    <property type="component" value="Unassembled WGS sequence"/>
</dbReference>
<dbReference type="InterPro" id="IPR005475">
    <property type="entry name" value="Transketolase-like_Pyr-bd"/>
</dbReference>
<dbReference type="Gene3D" id="3.40.50.970">
    <property type="match status" value="1"/>
</dbReference>
<comment type="cofactor">
    <cofactor evidence="1">
        <name>thiamine diphosphate</name>
        <dbReference type="ChEBI" id="CHEBI:58937"/>
    </cofactor>
</comment>
<dbReference type="InterPro" id="IPR029061">
    <property type="entry name" value="THDP-binding"/>
</dbReference>
<dbReference type="RefSeq" id="WP_181340536.1">
    <property type="nucleotide sequence ID" value="NZ_JAAKDE010000045.1"/>
</dbReference>
<dbReference type="CDD" id="cd07033">
    <property type="entry name" value="TPP_PYR_DXS_TK_like"/>
    <property type="match status" value="1"/>
</dbReference>
<feature type="domain" description="Transketolase-like pyrimidine-binding" evidence="4">
    <location>
        <begin position="9"/>
        <end position="173"/>
    </location>
</feature>
<keyword evidence="3" id="KW-0786">Thiamine pyrophosphate</keyword>
<evidence type="ECO:0000256" key="3">
    <source>
        <dbReference type="ARBA" id="ARBA00023052"/>
    </source>
</evidence>
<evidence type="ECO:0000313" key="6">
    <source>
        <dbReference type="Proteomes" id="UP000657177"/>
    </source>
</evidence>
<dbReference type="SUPFAM" id="SSF52922">
    <property type="entry name" value="TK C-terminal domain-like"/>
    <property type="match status" value="1"/>
</dbReference>
<dbReference type="Pfam" id="PF02779">
    <property type="entry name" value="Transket_pyr"/>
    <property type="match status" value="1"/>
</dbReference>